<sequence length="160" mass="17387">MVCDHIVHCLCRNRRVRTRGCGAADALRPTEGATTPAPMSDARLKNRVTGHDGAHSLIEILVSSSRIYTGPAQIRSRFRERARGPCVGRVSSGYKLGVARVKGGTVQLEDAGWHASPICRRPVGIGRLRASRAVISRAWQVMCITSCDQSGMAGYVHHEL</sequence>
<comment type="caution">
    <text evidence="1">The sequence shown here is derived from an EMBL/GenBank/DDBJ whole genome shotgun (WGS) entry which is preliminary data.</text>
</comment>
<proteinExistence type="predicted"/>
<dbReference type="EMBL" id="BGZK01000125">
    <property type="protein sequence ID" value="GBP21042.1"/>
    <property type="molecule type" value="Genomic_DNA"/>
</dbReference>
<keyword evidence="2" id="KW-1185">Reference proteome</keyword>
<dbReference type="AlphaFoldDB" id="A0A4C1U3Z1"/>
<accession>A0A4C1U3Z1</accession>
<dbReference type="Proteomes" id="UP000299102">
    <property type="component" value="Unassembled WGS sequence"/>
</dbReference>
<evidence type="ECO:0000313" key="1">
    <source>
        <dbReference type="EMBL" id="GBP21042.1"/>
    </source>
</evidence>
<evidence type="ECO:0000313" key="2">
    <source>
        <dbReference type="Proteomes" id="UP000299102"/>
    </source>
</evidence>
<reference evidence="1 2" key="1">
    <citation type="journal article" date="2019" name="Commun. Biol.">
        <title>The bagworm genome reveals a unique fibroin gene that provides high tensile strength.</title>
        <authorList>
            <person name="Kono N."/>
            <person name="Nakamura H."/>
            <person name="Ohtoshi R."/>
            <person name="Tomita M."/>
            <person name="Numata K."/>
            <person name="Arakawa K."/>
        </authorList>
    </citation>
    <scope>NUCLEOTIDE SEQUENCE [LARGE SCALE GENOMIC DNA]</scope>
</reference>
<name>A0A4C1U3Z1_EUMVA</name>
<protein>
    <submittedName>
        <fullName evidence="1">Uncharacterized protein</fullName>
    </submittedName>
</protein>
<organism evidence="1 2">
    <name type="scientific">Eumeta variegata</name>
    <name type="common">Bagworm moth</name>
    <name type="synonym">Eumeta japonica</name>
    <dbReference type="NCBI Taxonomy" id="151549"/>
    <lineage>
        <taxon>Eukaryota</taxon>
        <taxon>Metazoa</taxon>
        <taxon>Ecdysozoa</taxon>
        <taxon>Arthropoda</taxon>
        <taxon>Hexapoda</taxon>
        <taxon>Insecta</taxon>
        <taxon>Pterygota</taxon>
        <taxon>Neoptera</taxon>
        <taxon>Endopterygota</taxon>
        <taxon>Lepidoptera</taxon>
        <taxon>Glossata</taxon>
        <taxon>Ditrysia</taxon>
        <taxon>Tineoidea</taxon>
        <taxon>Psychidae</taxon>
        <taxon>Oiketicinae</taxon>
        <taxon>Eumeta</taxon>
    </lineage>
</organism>
<gene>
    <name evidence="1" type="ORF">EVAR_11073_1</name>
</gene>